<organism evidence="2 3">
    <name type="scientific">Trichoderma longibrachiatum ATCC 18648</name>
    <dbReference type="NCBI Taxonomy" id="983965"/>
    <lineage>
        <taxon>Eukaryota</taxon>
        <taxon>Fungi</taxon>
        <taxon>Dikarya</taxon>
        <taxon>Ascomycota</taxon>
        <taxon>Pezizomycotina</taxon>
        <taxon>Sordariomycetes</taxon>
        <taxon>Hypocreomycetidae</taxon>
        <taxon>Hypocreales</taxon>
        <taxon>Hypocreaceae</taxon>
        <taxon>Trichoderma</taxon>
    </lineage>
</organism>
<dbReference type="EMBL" id="KZ679129">
    <property type="protein sequence ID" value="PTB78694.1"/>
    <property type="molecule type" value="Genomic_DNA"/>
</dbReference>
<evidence type="ECO:0000313" key="2">
    <source>
        <dbReference type="EMBL" id="PTB78694.1"/>
    </source>
</evidence>
<evidence type="ECO:0000256" key="1">
    <source>
        <dbReference type="SAM" id="MobiDB-lite"/>
    </source>
</evidence>
<accession>A0A2T4CAY7</accession>
<evidence type="ECO:0000313" key="3">
    <source>
        <dbReference type="Proteomes" id="UP000240760"/>
    </source>
</evidence>
<keyword evidence="3" id="KW-1185">Reference proteome</keyword>
<dbReference type="STRING" id="983965.A0A2T4CAY7"/>
<feature type="region of interest" description="Disordered" evidence="1">
    <location>
        <begin position="1"/>
        <end position="24"/>
    </location>
</feature>
<dbReference type="OrthoDB" id="5243686at2759"/>
<proteinExistence type="predicted"/>
<reference evidence="2 3" key="1">
    <citation type="submission" date="2016-07" db="EMBL/GenBank/DDBJ databases">
        <title>Multiple horizontal gene transfer events from other fungi enriched the ability of initially mycotrophic Trichoderma (Ascomycota) to feed on dead plant biomass.</title>
        <authorList>
            <consortium name="DOE Joint Genome Institute"/>
            <person name="Aerts A."/>
            <person name="Atanasova L."/>
            <person name="Chenthamara K."/>
            <person name="Zhang J."/>
            <person name="Grujic M."/>
            <person name="Henrissat B."/>
            <person name="Kuo A."/>
            <person name="Salamov A."/>
            <person name="Lipzen A."/>
            <person name="Labutti K."/>
            <person name="Barry K."/>
            <person name="Miao Y."/>
            <person name="Rahimi M.J."/>
            <person name="Shen Q."/>
            <person name="Grigoriev I.V."/>
            <person name="Kubicek C.P."/>
            <person name="Druzhinina I.S."/>
        </authorList>
    </citation>
    <scope>NUCLEOTIDE SEQUENCE [LARGE SCALE GENOMIC DNA]</scope>
    <source>
        <strain evidence="2 3">ATCC 18648</strain>
    </source>
</reference>
<gene>
    <name evidence="2" type="ORF">M440DRAFT_267934</name>
</gene>
<sequence>MSARGSHSHVGSNGKHKASASSSNFQLGQDHSSFLFVINELVVHNDDRFNVGDDWYNREPPREPRGFEREIPGTVMRYYNGQVTEAYEYRWFRGEFDESRHAWPRGSLYKYDSDGSLALTDDGNFQCADMYKESAVFSCNPFLPIAILVGDPLFDSSLARGPLLFQHPESQKGVSHAVHPDSCAGRGGAMCKFVAGASPSWMPSLVPKTYRHPHRPHTPPPSRGLSGELPIILGLMAFSEASSEGEEAARRIFLEERRWRHGKWHHSEAPKGYARSSQETPRGFLVTVFFDPENEAYSTEESLEAMEWKQVIVGESRR</sequence>
<protein>
    <submittedName>
        <fullName evidence="2">Uncharacterized protein</fullName>
    </submittedName>
</protein>
<name>A0A2T4CAY7_TRILO</name>
<dbReference type="Proteomes" id="UP000240760">
    <property type="component" value="Unassembled WGS sequence"/>
</dbReference>
<dbReference type="AlphaFoldDB" id="A0A2T4CAY7"/>